<accession>A0ABT1YRE1</accession>
<feature type="domain" description="SbsA Ig-like" evidence="2">
    <location>
        <begin position="189"/>
        <end position="294"/>
    </location>
</feature>
<name>A0ABT1YRE1_9BACL</name>
<keyword evidence="1" id="KW-0732">Signal</keyword>
<comment type="caution">
    <text evidence="3">The sequence shown here is derived from an EMBL/GenBank/DDBJ whole genome shotgun (WGS) entry which is preliminary data.</text>
</comment>
<sequence length="295" mass="31207">MTVYSGFTQDTPDHLLLDAGAFYKNYDIGSATGTLLGATRGGGQFTAKPTIRQIEVDGVKGRAKGLNNIDAWEVSILANMLEITPSVLSAALATGSVDTVTNANYDIVTASNTIQLSHYIDNVTWIGRLSGSNKPVVIRIFNALSTEGITLKTEDKNEGVLPITFMAHYDADNLDTVPFEIYYPKLPGDNTPPTVTTNPIDAATGFSVSGNFVWTFNEPIRSSSLDTANFMVMKASDGTIVPGTLTINAGKTVVTFDPTANLTAATAYIAVCTTGVKDMAGNALAANNITNFTTA</sequence>
<dbReference type="Pfam" id="PF13205">
    <property type="entry name" value="Big_5"/>
    <property type="match status" value="1"/>
</dbReference>
<evidence type="ECO:0000313" key="4">
    <source>
        <dbReference type="Proteomes" id="UP001300012"/>
    </source>
</evidence>
<dbReference type="Gene3D" id="2.60.40.1220">
    <property type="match status" value="1"/>
</dbReference>
<dbReference type="InterPro" id="IPR014755">
    <property type="entry name" value="Cu-Rt/internalin_Ig-like"/>
</dbReference>
<keyword evidence="4" id="KW-1185">Reference proteome</keyword>
<dbReference type="InterPro" id="IPR032812">
    <property type="entry name" value="SbsA_Ig"/>
</dbReference>
<reference evidence="3 4" key="1">
    <citation type="submission" date="2022-08" db="EMBL/GenBank/DDBJ databases">
        <title>Paenibacillus endoradicis sp. nov., Paenibacillus radicibacter sp. nov and Paenibacillus pararadicis sp. nov., three cold-adapted plant growth-promoting bacteria isolated from root of Larix gmelinii in Great Khingan.</title>
        <authorList>
            <person name="Xue H."/>
        </authorList>
    </citation>
    <scope>NUCLEOTIDE SEQUENCE [LARGE SCALE GENOMIC DNA]</scope>
    <source>
        <strain evidence="3 4">N5-1-1-5</strain>
    </source>
</reference>
<dbReference type="Proteomes" id="UP001300012">
    <property type="component" value="Unassembled WGS sequence"/>
</dbReference>
<evidence type="ECO:0000313" key="3">
    <source>
        <dbReference type="EMBL" id="MCR8635747.1"/>
    </source>
</evidence>
<protein>
    <submittedName>
        <fullName evidence="3">Ig-like domain-containing protein</fullName>
    </submittedName>
</protein>
<dbReference type="EMBL" id="JANQBD010000031">
    <property type="protein sequence ID" value="MCR8635747.1"/>
    <property type="molecule type" value="Genomic_DNA"/>
</dbReference>
<dbReference type="RefSeq" id="WP_258217292.1">
    <property type="nucleotide sequence ID" value="NZ_JANQBD010000031.1"/>
</dbReference>
<evidence type="ECO:0000256" key="1">
    <source>
        <dbReference type="ARBA" id="ARBA00022729"/>
    </source>
</evidence>
<proteinExistence type="predicted"/>
<evidence type="ECO:0000259" key="2">
    <source>
        <dbReference type="Pfam" id="PF13205"/>
    </source>
</evidence>
<organism evidence="3 4">
    <name type="scientific">Paenibacillus radicis</name>
    <name type="common">ex Xue et al. 2023</name>
    <dbReference type="NCBI Taxonomy" id="2972489"/>
    <lineage>
        <taxon>Bacteria</taxon>
        <taxon>Bacillati</taxon>
        <taxon>Bacillota</taxon>
        <taxon>Bacilli</taxon>
        <taxon>Bacillales</taxon>
        <taxon>Paenibacillaceae</taxon>
        <taxon>Paenibacillus</taxon>
    </lineage>
</organism>
<gene>
    <name evidence="3" type="ORF">NV381_31530</name>
</gene>